<comment type="caution">
    <text evidence="1">The sequence shown here is derived from an EMBL/GenBank/DDBJ whole genome shotgun (WGS) entry which is preliminary data.</text>
</comment>
<dbReference type="AlphaFoldDB" id="A0A852VN61"/>
<evidence type="ECO:0000313" key="2">
    <source>
        <dbReference type="Proteomes" id="UP000554054"/>
    </source>
</evidence>
<evidence type="ECO:0000313" key="1">
    <source>
        <dbReference type="EMBL" id="NYF97556.1"/>
    </source>
</evidence>
<accession>A0A852VN61</accession>
<organism evidence="1 2">
    <name type="scientific">Janibacter cremeus</name>
    <dbReference type="NCBI Taxonomy" id="1285192"/>
    <lineage>
        <taxon>Bacteria</taxon>
        <taxon>Bacillati</taxon>
        <taxon>Actinomycetota</taxon>
        <taxon>Actinomycetes</taxon>
        <taxon>Micrococcales</taxon>
        <taxon>Intrasporangiaceae</taxon>
        <taxon>Janibacter</taxon>
    </lineage>
</organism>
<dbReference type="Gene3D" id="3.10.490.10">
    <property type="entry name" value="Gamma-glutamyl cyclotransferase-like"/>
    <property type="match status" value="1"/>
</dbReference>
<gene>
    <name evidence="1" type="ORF">BJY20_000948</name>
</gene>
<evidence type="ECO:0008006" key="3">
    <source>
        <dbReference type="Google" id="ProtNLM"/>
    </source>
</evidence>
<protein>
    <recommendedName>
        <fullName evidence="3">Histone deacetylase</fullName>
    </recommendedName>
</protein>
<sequence length="209" mass="22134">MSASDLWYVSYGSNMSRQRLGCYLEGGRPPGATVTCVGARDATMPAADLPVTLPGSLYFAGESPTWGGGVAFYDHDAPRGTPARAYRITVGQFVDIANQEMHRDPGPHDPLEEVLLAGLPDARHRAGPGHYETLIEVGRHEGLPMLTFTAPHAADAVVHTRPRPAYLAMLAEGLGEAHGWSEARIADYFASVGAGEGGGDTPPSPSRGR</sequence>
<dbReference type="RefSeq" id="WP_185990474.1">
    <property type="nucleotide sequence ID" value="NZ_JACCAE010000001.1"/>
</dbReference>
<reference evidence="1 2" key="1">
    <citation type="submission" date="2020-07" db="EMBL/GenBank/DDBJ databases">
        <title>Sequencing the genomes of 1000 actinobacteria strains.</title>
        <authorList>
            <person name="Klenk H.-P."/>
        </authorList>
    </citation>
    <scope>NUCLEOTIDE SEQUENCE [LARGE SCALE GENOMIC DNA]</scope>
    <source>
        <strain evidence="1 2">DSM 26154</strain>
    </source>
</reference>
<proteinExistence type="predicted"/>
<dbReference type="Proteomes" id="UP000554054">
    <property type="component" value="Unassembled WGS sequence"/>
</dbReference>
<name>A0A852VN61_9MICO</name>
<keyword evidence="2" id="KW-1185">Reference proteome</keyword>
<dbReference type="EMBL" id="JACCAE010000001">
    <property type="protein sequence ID" value="NYF97556.1"/>
    <property type="molecule type" value="Genomic_DNA"/>
</dbReference>